<dbReference type="Proteomes" id="UP000326396">
    <property type="component" value="Linkage Group LG8"/>
</dbReference>
<dbReference type="AlphaFoldDB" id="A0A5N6LSK5"/>
<feature type="compositionally biased region" description="Basic and acidic residues" evidence="1">
    <location>
        <begin position="20"/>
        <end position="33"/>
    </location>
</feature>
<sequence>MHGLEAPHLNSCLQKEKELGSASDAWRDGDKRFTKIGQPGKPGDLPAGGSPSQVVEVSRPGDRCPLGGVWAAVCDSSLLINLDQNPKYRTKQHNVNLRDTAPPPKNHGYHITLSYQFAMGYKIAGLAKVGYGYLGINGTAGWAYLSYCWIAFECLGL</sequence>
<keyword evidence="3" id="KW-1185">Reference proteome</keyword>
<organism evidence="2 3">
    <name type="scientific">Mikania micrantha</name>
    <name type="common">bitter vine</name>
    <dbReference type="NCBI Taxonomy" id="192012"/>
    <lineage>
        <taxon>Eukaryota</taxon>
        <taxon>Viridiplantae</taxon>
        <taxon>Streptophyta</taxon>
        <taxon>Embryophyta</taxon>
        <taxon>Tracheophyta</taxon>
        <taxon>Spermatophyta</taxon>
        <taxon>Magnoliopsida</taxon>
        <taxon>eudicotyledons</taxon>
        <taxon>Gunneridae</taxon>
        <taxon>Pentapetalae</taxon>
        <taxon>asterids</taxon>
        <taxon>campanulids</taxon>
        <taxon>Asterales</taxon>
        <taxon>Asteraceae</taxon>
        <taxon>Asteroideae</taxon>
        <taxon>Heliantheae alliance</taxon>
        <taxon>Eupatorieae</taxon>
        <taxon>Mikania</taxon>
    </lineage>
</organism>
<evidence type="ECO:0000313" key="3">
    <source>
        <dbReference type="Proteomes" id="UP000326396"/>
    </source>
</evidence>
<dbReference type="EMBL" id="SZYD01000018">
    <property type="protein sequence ID" value="KAD2804576.1"/>
    <property type="molecule type" value="Genomic_DNA"/>
</dbReference>
<accession>A0A5N6LSK5</accession>
<evidence type="ECO:0000313" key="2">
    <source>
        <dbReference type="EMBL" id="KAD2804576.1"/>
    </source>
</evidence>
<feature type="region of interest" description="Disordered" evidence="1">
    <location>
        <begin position="20"/>
        <end position="58"/>
    </location>
</feature>
<comment type="caution">
    <text evidence="2">The sequence shown here is derived from an EMBL/GenBank/DDBJ whole genome shotgun (WGS) entry which is preliminary data.</text>
</comment>
<gene>
    <name evidence="2" type="ORF">E3N88_37953</name>
</gene>
<evidence type="ECO:0000256" key="1">
    <source>
        <dbReference type="SAM" id="MobiDB-lite"/>
    </source>
</evidence>
<reference evidence="2 3" key="1">
    <citation type="submission" date="2019-05" db="EMBL/GenBank/DDBJ databases">
        <title>Mikania micrantha, genome provides insights into the molecular mechanism of rapid growth.</title>
        <authorList>
            <person name="Liu B."/>
        </authorList>
    </citation>
    <scope>NUCLEOTIDE SEQUENCE [LARGE SCALE GENOMIC DNA]</scope>
    <source>
        <strain evidence="2">NLD-2019</strain>
        <tissue evidence="2">Leaf</tissue>
    </source>
</reference>
<protein>
    <submittedName>
        <fullName evidence="2">Uncharacterized protein</fullName>
    </submittedName>
</protein>
<name>A0A5N6LSK5_9ASTR</name>
<proteinExistence type="predicted"/>